<proteinExistence type="predicted"/>
<dbReference type="WBParaSite" id="HPBE_0000206301-mRNA-1">
    <property type="protein sequence ID" value="HPBE_0000206301-mRNA-1"/>
    <property type="gene ID" value="HPBE_0000206301"/>
</dbReference>
<sequence length="89" mass="10253">MSLEDVCIRVAHCAHAYSTGAQVSHGSSWYSNAMSTCQLALTTHDYPRPHLPFEVERKLDKLCDEEEELFRAECERNAKKLERVREHCS</sequence>
<accession>A0A183F7C1</accession>
<evidence type="ECO:0000313" key="2">
    <source>
        <dbReference type="Proteomes" id="UP000050761"/>
    </source>
</evidence>
<reference evidence="3" key="2">
    <citation type="submission" date="2019-09" db="UniProtKB">
        <authorList>
            <consortium name="WormBaseParasite"/>
        </authorList>
    </citation>
    <scope>IDENTIFICATION</scope>
</reference>
<keyword evidence="2" id="KW-1185">Reference proteome</keyword>
<dbReference type="OrthoDB" id="5860128at2759"/>
<accession>A0A3P7UGG8</accession>
<organism evidence="2 3">
    <name type="scientific">Heligmosomoides polygyrus</name>
    <name type="common">Parasitic roundworm</name>
    <dbReference type="NCBI Taxonomy" id="6339"/>
    <lineage>
        <taxon>Eukaryota</taxon>
        <taxon>Metazoa</taxon>
        <taxon>Ecdysozoa</taxon>
        <taxon>Nematoda</taxon>
        <taxon>Chromadorea</taxon>
        <taxon>Rhabditida</taxon>
        <taxon>Rhabditina</taxon>
        <taxon>Rhabditomorpha</taxon>
        <taxon>Strongyloidea</taxon>
        <taxon>Heligmosomidae</taxon>
        <taxon>Heligmosomoides</taxon>
    </lineage>
</organism>
<evidence type="ECO:0000313" key="3">
    <source>
        <dbReference type="WBParaSite" id="HPBE_0000206301-mRNA-1"/>
    </source>
</evidence>
<evidence type="ECO:0000313" key="1">
    <source>
        <dbReference type="EMBL" id="VDO22874.1"/>
    </source>
</evidence>
<dbReference type="AlphaFoldDB" id="A0A183F7C1"/>
<name>A0A183F7C1_HELPZ</name>
<gene>
    <name evidence="1" type="ORF">HPBE_LOCUS2064</name>
</gene>
<protein>
    <submittedName>
        <fullName evidence="3">COX assembly mitochondrial protein</fullName>
    </submittedName>
</protein>
<dbReference type="EMBL" id="UZAH01002732">
    <property type="protein sequence ID" value="VDO22874.1"/>
    <property type="molecule type" value="Genomic_DNA"/>
</dbReference>
<reference evidence="1 2" key="1">
    <citation type="submission" date="2018-11" db="EMBL/GenBank/DDBJ databases">
        <authorList>
            <consortium name="Pathogen Informatics"/>
        </authorList>
    </citation>
    <scope>NUCLEOTIDE SEQUENCE [LARGE SCALE GENOMIC DNA]</scope>
</reference>
<dbReference type="Proteomes" id="UP000050761">
    <property type="component" value="Unassembled WGS sequence"/>
</dbReference>